<dbReference type="PANTHER" id="PTHR33393">
    <property type="entry name" value="POLYGLUTAMINE SYNTHESIS ACCESSORY PROTEIN RV0574C-RELATED"/>
    <property type="match status" value="1"/>
</dbReference>
<feature type="domain" description="SLH" evidence="3">
    <location>
        <begin position="358"/>
        <end position="421"/>
    </location>
</feature>
<protein>
    <submittedName>
        <fullName evidence="4">CapA family protein</fullName>
    </submittedName>
</protein>
<organism evidence="4">
    <name type="scientific">Candidatus Fermentithermobacillus carboniphilus</name>
    <dbReference type="NCBI Taxonomy" id="3085328"/>
    <lineage>
        <taxon>Bacteria</taxon>
        <taxon>Bacillati</taxon>
        <taxon>Bacillota</taxon>
        <taxon>Candidatus Fermentithermobacillia</taxon>
        <taxon>Candidatus Fermentithermobacillales</taxon>
        <taxon>Candidatus Fermentithermobacillaceae</taxon>
        <taxon>Candidatus Fermentithermobacillus</taxon>
    </lineage>
</organism>
<dbReference type="InterPro" id="IPR052169">
    <property type="entry name" value="CW_Biosynth-Accessory"/>
</dbReference>
<dbReference type="KEGG" id="fcz:IMF26_01400"/>
<dbReference type="PANTHER" id="PTHR33393:SF13">
    <property type="entry name" value="PGA BIOSYNTHESIS PROTEIN CAPA"/>
    <property type="match status" value="1"/>
</dbReference>
<gene>
    <name evidence="4" type="ORF">IMF26_01400</name>
</gene>
<evidence type="ECO:0000259" key="3">
    <source>
        <dbReference type="PROSITE" id="PS51272"/>
    </source>
</evidence>
<reference evidence="4" key="1">
    <citation type="submission" date="2020-10" db="EMBL/GenBank/DDBJ databases">
        <authorList>
            <person name="Kadnikov V."/>
            <person name="Beletsky A.V."/>
            <person name="Mardanov A.V."/>
            <person name="Karnachuk O.V."/>
            <person name="Ravin N.V."/>
        </authorList>
    </citation>
    <scope>NUCLEOTIDE SEQUENCE</scope>
    <source>
        <strain evidence="4">Bu02</strain>
    </source>
</reference>
<name>A0AAT9LCG3_9FIRM</name>
<comment type="similarity">
    <text evidence="1">Belongs to the CapA family.</text>
</comment>
<keyword evidence="2" id="KW-0472">Membrane</keyword>
<dbReference type="InterPro" id="IPR001119">
    <property type="entry name" value="SLH_dom"/>
</dbReference>
<evidence type="ECO:0000313" key="4">
    <source>
        <dbReference type="EMBL" id="QUL98764.1"/>
    </source>
</evidence>
<sequence length="542" mass="59439">MRQAIASVSRLFCVILAIIFLITIFPPAILFSQGEDANLIKPTNLVRLNFVGDILLASRVGDLIRAEGPLAPWKGVLDVLRDADFTIGNLECALGTTGTPAPGKEYTFRAAPESLAGLKEAGFDLVSLANNHTLDYGVECLLETVENVKKYGIIPVGAGKDEATARAPVILEKNGIKIGVLATTMIVPTPEWAAKGDRPGLAVDYSGWFTNIESRLRELSTQADISVVLIHWGEERKTTPESWVLKIESALRRAGADIIIGTHPHVLRGFRYDGKTLTAHSLGNFVFTTRPEIPACQIGAILQVTVSREKVENVTVIPTKIVWGRTVLMEGREKDEILSTLSSLTRPFGADIDPAGNVYEMLFDDTKDHWARFYIARLARKGMVQGYGDGKFGPDRRVTRAEFAAMLARALAPEEEISRSKVPEGFSLCQESHWAYKYLSYLVAIGTLPRENPSWNPDELCSREEACILMWRAKRSPDPPDSSKKPFSDLANLDAESLNAVLWCADSGLINGYEDGTFRPSTGITRAESAAVITRFLGLSGF</sequence>
<keyword evidence="2" id="KW-0812">Transmembrane</keyword>
<accession>A0AAT9LCG3</accession>
<dbReference type="InterPro" id="IPR029052">
    <property type="entry name" value="Metallo-depent_PP-like"/>
</dbReference>
<dbReference type="InterPro" id="IPR019079">
    <property type="entry name" value="Capsule_synth_CapA"/>
</dbReference>
<evidence type="ECO:0000256" key="2">
    <source>
        <dbReference type="SAM" id="Phobius"/>
    </source>
</evidence>
<evidence type="ECO:0000256" key="1">
    <source>
        <dbReference type="ARBA" id="ARBA00005662"/>
    </source>
</evidence>
<dbReference type="EMBL" id="CP062796">
    <property type="protein sequence ID" value="QUL98764.1"/>
    <property type="molecule type" value="Genomic_DNA"/>
</dbReference>
<proteinExistence type="inferred from homology"/>
<keyword evidence="2" id="KW-1133">Transmembrane helix</keyword>
<dbReference type="SUPFAM" id="SSF56300">
    <property type="entry name" value="Metallo-dependent phosphatases"/>
    <property type="match status" value="1"/>
</dbReference>
<dbReference type="PROSITE" id="PS51272">
    <property type="entry name" value="SLH"/>
    <property type="match status" value="2"/>
</dbReference>
<dbReference type="Pfam" id="PF09587">
    <property type="entry name" value="PGA_cap"/>
    <property type="match status" value="1"/>
</dbReference>
<dbReference type="CDD" id="cd07381">
    <property type="entry name" value="MPP_CapA"/>
    <property type="match status" value="1"/>
</dbReference>
<dbReference type="AlphaFoldDB" id="A0AAT9LCG3"/>
<dbReference type="Pfam" id="PF00395">
    <property type="entry name" value="SLH"/>
    <property type="match status" value="2"/>
</dbReference>
<dbReference type="Gene3D" id="3.60.21.10">
    <property type="match status" value="1"/>
</dbReference>
<dbReference type="SMART" id="SM00854">
    <property type="entry name" value="PGA_cap"/>
    <property type="match status" value="1"/>
</dbReference>
<reference evidence="4" key="2">
    <citation type="journal article" date="2023" name="Biology">
        <title>Prokaryotic Life Associated with Coal-Fire Gas Vents Revealed by Metagenomics.</title>
        <authorList>
            <person name="Kadnikov V.V."/>
            <person name="Mardanov A.V."/>
            <person name="Beletsky A.V."/>
            <person name="Karnachuk O.V."/>
            <person name="Ravin N.V."/>
        </authorList>
    </citation>
    <scope>NUCLEOTIDE SEQUENCE</scope>
    <source>
        <strain evidence="4">Bu02</strain>
    </source>
</reference>
<feature type="transmembrane region" description="Helical" evidence="2">
    <location>
        <begin position="12"/>
        <end position="31"/>
    </location>
</feature>
<feature type="domain" description="SLH" evidence="3">
    <location>
        <begin position="484"/>
        <end position="542"/>
    </location>
</feature>